<gene>
    <name evidence="6" type="ORF">D0Z67_00250</name>
</gene>
<dbReference type="InterPro" id="IPR036736">
    <property type="entry name" value="ACP-like_sf"/>
</dbReference>
<dbReference type="InterPro" id="IPR012728">
    <property type="entry name" value="Pls/PosA_C"/>
</dbReference>
<dbReference type="AlphaFoldDB" id="A0A4P6TRW6"/>
<reference evidence="6 7" key="1">
    <citation type="submission" date="2018-08" db="EMBL/GenBank/DDBJ databases">
        <title>The complete genome sequence of Streptomyces seoulensis, a pioneer strain for nickel superoxide dismutase discovery.</title>
        <authorList>
            <person name="Shin J."/>
            <person name="Lee J.-S."/>
            <person name="Lee E.-J."/>
            <person name="Youn H.-D."/>
        </authorList>
    </citation>
    <scope>NUCLEOTIDE SEQUENCE [LARGE SCALE GENOMIC DNA]</scope>
    <source>
        <strain evidence="6 7">KCTC 9819</strain>
    </source>
</reference>
<dbReference type="GO" id="GO:0017000">
    <property type="term" value="P:antibiotic biosynthetic process"/>
    <property type="evidence" value="ECO:0007669"/>
    <property type="project" value="UniProtKB-ARBA"/>
</dbReference>
<dbReference type="Pfam" id="PF00550">
    <property type="entry name" value="PP-binding"/>
    <property type="match status" value="1"/>
</dbReference>
<feature type="transmembrane region" description="Helical" evidence="4">
    <location>
        <begin position="138"/>
        <end position="156"/>
    </location>
</feature>
<dbReference type="InterPro" id="IPR009081">
    <property type="entry name" value="PP-bd_ACP"/>
</dbReference>
<dbReference type="Gene3D" id="1.10.1200.10">
    <property type="entry name" value="ACP-like"/>
    <property type="match status" value="1"/>
</dbReference>
<feature type="transmembrane region" description="Helical" evidence="4">
    <location>
        <begin position="168"/>
        <end position="194"/>
    </location>
</feature>
<evidence type="ECO:0000259" key="5">
    <source>
        <dbReference type="PROSITE" id="PS50075"/>
    </source>
</evidence>
<dbReference type="NCBIfam" id="TIGR02353">
    <property type="entry name" value="NRPS_term_dom"/>
    <property type="match status" value="1"/>
</dbReference>
<dbReference type="SUPFAM" id="SSF51161">
    <property type="entry name" value="Trimeric LpxA-like enzymes"/>
    <property type="match status" value="2"/>
</dbReference>
<accession>A0A4P6TRW6</accession>
<dbReference type="STRING" id="73044.GCA_000725795_05280"/>
<evidence type="ECO:0000313" key="7">
    <source>
        <dbReference type="Proteomes" id="UP000292547"/>
    </source>
</evidence>
<feature type="domain" description="Carrier" evidence="5">
    <location>
        <begin position="26"/>
        <end position="103"/>
    </location>
</feature>
<keyword evidence="4" id="KW-1133">Transmembrane helix</keyword>
<keyword evidence="1" id="KW-0596">Phosphopantetheine</keyword>
<dbReference type="RefSeq" id="WP_031183370.1">
    <property type="nucleotide sequence ID" value="NZ_CP032229.1"/>
</dbReference>
<feature type="compositionally biased region" description="Basic and acidic residues" evidence="3">
    <location>
        <begin position="1"/>
        <end position="24"/>
    </location>
</feature>
<feature type="region of interest" description="Disordered" evidence="3">
    <location>
        <begin position="1"/>
        <end position="25"/>
    </location>
</feature>
<dbReference type="InterPro" id="IPR020806">
    <property type="entry name" value="PKS_PP-bd"/>
</dbReference>
<dbReference type="GeneID" id="300097367"/>
<name>A0A4P6TRW6_STRSO</name>
<feature type="transmembrane region" description="Helical" evidence="4">
    <location>
        <begin position="214"/>
        <end position="237"/>
    </location>
</feature>
<evidence type="ECO:0000256" key="4">
    <source>
        <dbReference type="SAM" id="Phobius"/>
    </source>
</evidence>
<evidence type="ECO:0000256" key="2">
    <source>
        <dbReference type="ARBA" id="ARBA00022553"/>
    </source>
</evidence>
<dbReference type="InterPro" id="IPR011004">
    <property type="entry name" value="Trimer_LpxA-like_sf"/>
</dbReference>
<feature type="transmembrane region" description="Helical" evidence="4">
    <location>
        <begin position="630"/>
        <end position="650"/>
    </location>
</feature>
<feature type="transmembrane region" description="Helical" evidence="4">
    <location>
        <begin position="363"/>
        <end position="388"/>
    </location>
</feature>
<dbReference type="GO" id="GO:0031177">
    <property type="term" value="F:phosphopantetheine binding"/>
    <property type="evidence" value="ECO:0007669"/>
    <property type="project" value="InterPro"/>
</dbReference>
<proteinExistence type="predicted"/>
<sequence>MVEQSSDVHIEGTDDETLIGRRDGGPVAVKTETRLADVLADVMGVENVPADAHFFEALGANSLVMAQFCARVRKREDLPSPSMKDIYRYPTVRALAEALAQSAPAPADALSPAPAVLPPEPVRRASTMSHTLCGTAQLLIFLGYSLVAGFVTASGYEWVATGRGVWDVYLRSLVFGGVGFVALCAFPVVAKWVLVGRWKPGQFPVWGLAYLRFWVVKALLHANPMILFIGNPLYVFYLRALGARIGKGVTILTHSVPVCTDLLTIGSGTVIRKDSFFLGYRAHAGYIQTGRISLGRDVYIGEKTILDIDTAMGDGAQLGHSSSLHRGQSIPAGEHRHGSPAQVTDVDYLRVAPARCGTGRRAWFGLASLLQLFLLYIPLGVGGLYILFNAVPAVRRRLDPKTALPLGELVTDALVLSLLLFTGFVVLGLALLCTLPRLLNLVVPPDRVFPLYGFRYAVHRASARMTNIKFFAWLFGDSSYIVHYLRGLGYDLSHVEQTGSNFGTEIQHENPLLVTVGSGTMVADGLSVINADYSATSFRVSRTTIGAHNFLGNNIAYPIGGRTGENCLLATKVMVPLDGEVREGVGLLGSPSFEIPRSVERDSRFDKFRSGAELRRSLATKNRFNLRSMAFMLFVRWLHVFGLTMLALATVELYGVLGHVVIATYMALTLALSTLYYVLLERCLTRFRRLRPMLCSIYDPAFWAQERLWKVPDRHLNIYNGTPFKALVWRLMGVRIGRRVFDDGCYMTDRTLAVIGDDCTLNAGSKVQCHSQEDGTFKSDISILGTGCTLGVASHVHYGVTMGDGARLAPDSFLMKGEEVPAHARWGGNPAVEMPEEAVLPAGAGRRTPPSVDSAATASVN</sequence>
<dbReference type="Gene3D" id="2.160.10.10">
    <property type="entry name" value="Hexapeptide repeat proteins"/>
    <property type="match status" value="2"/>
</dbReference>
<dbReference type="PROSITE" id="PS50075">
    <property type="entry name" value="CARRIER"/>
    <property type="match status" value="1"/>
</dbReference>
<organism evidence="6 7">
    <name type="scientific">Streptomyces seoulensis</name>
    <dbReference type="NCBI Taxonomy" id="73044"/>
    <lineage>
        <taxon>Bacteria</taxon>
        <taxon>Bacillati</taxon>
        <taxon>Actinomycetota</taxon>
        <taxon>Actinomycetes</taxon>
        <taxon>Kitasatosporales</taxon>
        <taxon>Streptomycetaceae</taxon>
        <taxon>Streptomyces</taxon>
    </lineage>
</organism>
<protein>
    <submittedName>
        <fullName evidence="6">Peptide synthetase</fullName>
    </submittedName>
</protein>
<dbReference type="KEGG" id="sseo:D0Z67_00250"/>
<evidence type="ECO:0000313" key="6">
    <source>
        <dbReference type="EMBL" id="QBJ88911.1"/>
    </source>
</evidence>
<keyword evidence="7" id="KW-1185">Reference proteome</keyword>
<evidence type="ECO:0000256" key="1">
    <source>
        <dbReference type="ARBA" id="ARBA00022450"/>
    </source>
</evidence>
<dbReference type="SUPFAM" id="SSF47336">
    <property type="entry name" value="ACP-like"/>
    <property type="match status" value="1"/>
</dbReference>
<feature type="region of interest" description="Disordered" evidence="3">
    <location>
        <begin position="839"/>
        <end position="861"/>
    </location>
</feature>
<keyword evidence="2" id="KW-0597">Phosphoprotein</keyword>
<keyword evidence="4" id="KW-0472">Membrane</keyword>
<dbReference type="OrthoDB" id="2472181at2"/>
<evidence type="ECO:0000256" key="3">
    <source>
        <dbReference type="SAM" id="MobiDB-lite"/>
    </source>
</evidence>
<dbReference type="SMART" id="SM00823">
    <property type="entry name" value="PKS_PP"/>
    <property type="match status" value="1"/>
</dbReference>
<dbReference type="Proteomes" id="UP000292547">
    <property type="component" value="Chromosome"/>
</dbReference>
<feature type="transmembrane region" description="Helical" evidence="4">
    <location>
        <begin position="656"/>
        <end position="679"/>
    </location>
</feature>
<feature type="transmembrane region" description="Helical" evidence="4">
    <location>
        <begin position="413"/>
        <end position="435"/>
    </location>
</feature>
<keyword evidence="4" id="KW-0812">Transmembrane</keyword>
<dbReference type="EMBL" id="CP032229">
    <property type="protein sequence ID" value="QBJ88911.1"/>
    <property type="molecule type" value="Genomic_DNA"/>
</dbReference>